<keyword evidence="4" id="KW-0408">Iron</keyword>
<dbReference type="Proteomes" id="UP000761574">
    <property type="component" value="Unassembled WGS sequence"/>
</dbReference>
<dbReference type="EMBL" id="BPFB01000036">
    <property type="protein sequence ID" value="GIU49221.1"/>
    <property type="molecule type" value="Genomic_DNA"/>
</dbReference>
<dbReference type="PANTHER" id="PTHR47366">
    <property type="entry name" value="TWO-ON-TWO HEMOGLOBIN-3"/>
    <property type="match status" value="1"/>
</dbReference>
<keyword evidence="2" id="KW-0349">Heme</keyword>
<evidence type="ECO:0000313" key="6">
    <source>
        <dbReference type="EMBL" id="GIU49221.1"/>
    </source>
</evidence>
<accession>A0ABQ4PNE8</accession>
<organism evidence="6 7">
    <name type="scientific">Shewanella algidipiscicola</name>
    <dbReference type="NCBI Taxonomy" id="614070"/>
    <lineage>
        <taxon>Bacteria</taxon>
        <taxon>Pseudomonadati</taxon>
        <taxon>Pseudomonadota</taxon>
        <taxon>Gammaproteobacteria</taxon>
        <taxon>Alteromonadales</taxon>
        <taxon>Shewanellaceae</taxon>
        <taxon>Shewanella</taxon>
    </lineage>
</organism>
<keyword evidence="3" id="KW-0479">Metal-binding</keyword>
<evidence type="ECO:0000256" key="3">
    <source>
        <dbReference type="ARBA" id="ARBA00022723"/>
    </source>
</evidence>
<evidence type="ECO:0000313" key="7">
    <source>
        <dbReference type="Proteomes" id="UP000761574"/>
    </source>
</evidence>
<reference evidence="6 7" key="1">
    <citation type="submission" date="2021-05" db="EMBL/GenBank/DDBJ databases">
        <title>Molecular characterization for Shewanella algae harboring chromosomal blaOXA-55-like strains isolated from clinical and environment sample.</title>
        <authorList>
            <person name="Ohama Y."/>
            <person name="Aoki K."/>
            <person name="Harada S."/>
            <person name="Moriya K."/>
            <person name="Ishii Y."/>
            <person name="Tateda K."/>
        </authorList>
    </citation>
    <scope>NUCLEOTIDE SEQUENCE [LARGE SCALE GENOMIC DNA]</scope>
    <source>
        <strain evidence="6 7">LMG 23746</strain>
    </source>
</reference>
<dbReference type="InterPro" id="IPR012292">
    <property type="entry name" value="Globin/Proto"/>
</dbReference>
<protein>
    <submittedName>
        <fullName evidence="6">Globin</fullName>
    </submittedName>
</protein>
<dbReference type="InterPro" id="IPR009050">
    <property type="entry name" value="Globin-like_sf"/>
</dbReference>
<evidence type="ECO:0000256" key="4">
    <source>
        <dbReference type="ARBA" id="ARBA00023004"/>
    </source>
</evidence>
<dbReference type="InterPro" id="IPR044203">
    <property type="entry name" value="GlbO/GLB3-like"/>
</dbReference>
<evidence type="ECO:0000256" key="5">
    <source>
        <dbReference type="ARBA" id="ARBA00034496"/>
    </source>
</evidence>
<comment type="similarity">
    <text evidence="5">Belongs to the truncated hemoglobin family. Group II subfamily.</text>
</comment>
<keyword evidence="1" id="KW-0813">Transport</keyword>
<sequence length="142" mass="16511">MKWLTKLISKKQEQRDPQQSNAYDRIGGEKVIAALAKQFYVQMQSNPETQALLAMHRSPIAESEQKLFEFLSGWLGGPPLFEQKYGHPALRARHMSFAIDSDMRDQWLLCMKRAIELEIKQPQHKEAIYQAISTLADHMRNR</sequence>
<dbReference type="Gene3D" id="1.10.490.10">
    <property type="entry name" value="Globins"/>
    <property type="match status" value="1"/>
</dbReference>
<dbReference type="PANTHER" id="PTHR47366:SF1">
    <property type="entry name" value="TWO-ON-TWO HEMOGLOBIN-3"/>
    <property type="match status" value="1"/>
</dbReference>
<dbReference type="RefSeq" id="WP_110456887.1">
    <property type="nucleotide sequence ID" value="NZ_BPFB01000036.1"/>
</dbReference>
<dbReference type="SUPFAM" id="SSF46458">
    <property type="entry name" value="Globin-like"/>
    <property type="match status" value="1"/>
</dbReference>
<dbReference type="CDD" id="cd14773">
    <property type="entry name" value="TrHb2_PhHbO-like_O"/>
    <property type="match status" value="1"/>
</dbReference>
<proteinExistence type="inferred from homology"/>
<comment type="caution">
    <text evidence="6">The sequence shown here is derived from an EMBL/GenBank/DDBJ whole genome shotgun (WGS) entry which is preliminary data.</text>
</comment>
<dbReference type="InterPro" id="IPR001486">
    <property type="entry name" value="Hemoglobin_trunc"/>
</dbReference>
<gene>
    <name evidence="6" type="ORF">TUM4630_27340</name>
</gene>
<name>A0ABQ4PNE8_9GAMM</name>
<keyword evidence="7" id="KW-1185">Reference proteome</keyword>
<evidence type="ECO:0000256" key="2">
    <source>
        <dbReference type="ARBA" id="ARBA00022617"/>
    </source>
</evidence>
<dbReference type="Pfam" id="PF01152">
    <property type="entry name" value="Bac_globin"/>
    <property type="match status" value="1"/>
</dbReference>
<evidence type="ECO:0000256" key="1">
    <source>
        <dbReference type="ARBA" id="ARBA00022448"/>
    </source>
</evidence>